<keyword evidence="7" id="KW-0560">Oxidoreductase</keyword>
<accession>U5ES00</accession>
<sequence length="784" mass="89590">MTPMIKFWCLTLMFQLFKLTCALVTIEKPHLPHNHLTDYDKIPDRCTTNNNNNKCVKPIQCPAHLHMNEISFCSMPESTVGICCTTGYNHSFEGHYKIFKRSISENSNNNQIYKAIENGKETFAETLEYFDNKSDIIGKENTDFHAQFFKPSDNKLEEAARNNKAVEEIFIETALEELRRLSVQETDLNTFGETDDKTTKTKRCILEASCTNVNRRYRRVDGRCNNPLPGRGLWGSSGFPMERLLPPAYEDSIWKPRQNSVLGGKLLSPRTISRKLLPDVDRPHPKLNLLTMQFGQFITHDVSQSASITLTNGQPIECCGNNGSTILPPNLLHFACLPISIDPNDEFYSKFNQRCMNFVRSQLVSNQDCKIGYGKQLSRATHFIDGSIIYGTTVRLLATLRTFSGGKLRVFNHLNRELLPQTNNRTQCETFARACFVAGDSRVNQIISLTAVQTLFLREHNRIAGILSSLNPHWKDETIFQETRRLIIAKLQHIAFNEYLPLIIGHKNFRVFSLNEPKGYSKSYNPDINPSITNEFSAAAFRFGHSTVDGKFFVHDKNRLDEIIEIPDVMLEPSRLLHLNFYDEIFRTLTNQPMQSVDDSITRGLSQFLFRGRNPFGFDLASLNIQRGRDHGLRPYNDYLELGGRKKINTFAEYGDEVGPLLEQVYKSPHDVDLWIGGLMERAKHGSIFGPTFSEIIADQFVRFKSGDRYYYKNGPEVNPGFFTPKQLNEIEKTSIARIICDNSDRIALFEQAPHGFVLPHEGNKPVPCDSNIIPTLDYSFWKD</sequence>
<evidence type="ECO:0000256" key="2">
    <source>
        <dbReference type="ARBA" id="ARBA00022525"/>
    </source>
</evidence>
<evidence type="ECO:0000256" key="3">
    <source>
        <dbReference type="ARBA" id="ARBA00022559"/>
    </source>
</evidence>
<dbReference type="SUPFAM" id="SSF48113">
    <property type="entry name" value="Heme-dependent peroxidases"/>
    <property type="match status" value="1"/>
</dbReference>
<dbReference type="Gene3D" id="1.10.640.10">
    <property type="entry name" value="Haem peroxidase domain superfamily, animal type"/>
    <property type="match status" value="1"/>
</dbReference>
<feature type="binding site" description="axial binding residue" evidence="11">
    <location>
        <position position="545"/>
    </location>
    <ligand>
        <name>heme b</name>
        <dbReference type="ChEBI" id="CHEBI:60344"/>
    </ligand>
    <ligandPart>
        <name>Fe</name>
        <dbReference type="ChEBI" id="CHEBI:18248"/>
    </ligandPart>
</feature>
<proteinExistence type="evidence at transcript level"/>
<dbReference type="PANTHER" id="PTHR11475:SF4">
    <property type="entry name" value="CHORION PEROXIDASE"/>
    <property type="match status" value="1"/>
</dbReference>
<evidence type="ECO:0000256" key="1">
    <source>
        <dbReference type="ARBA" id="ARBA00004613"/>
    </source>
</evidence>
<dbReference type="GO" id="GO:0005576">
    <property type="term" value="C:extracellular region"/>
    <property type="evidence" value="ECO:0007669"/>
    <property type="project" value="UniProtKB-SubCell"/>
</dbReference>
<evidence type="ECO:0000256" key="12">
    <source>
        <dbReference type="SAM" id="SignalP"/>
    </source>
</evidence>
<evidence type="ECO:0000256" key="5">
    <source>
        <dbReference type="ARBA" id="ARBA00022723"/>
    </source>
</evidence>
<protein>
    <submittedName>
        <fullName evidence="13">Putative peroxinectin-like protein</fullName>
    </submittedName>
</protein>
<reference evidence="13" key="1">
    <citation type="journal article" date="2014" name="Insect Biochem. Mol. Biol.">
        <title>An insight into the sialome of the frog biting fly, Corethrella appendiculata.</title>
        <authorList>
            <person name="Ribeiro J.M.C."/>
            <person name="Chagas A.C."/>
            <person name="Pham V.M."/>
            <person name="Lounibos L.P."/>
            <person name="Calvo E."/>
        </authorList>
    </citation>
    <scope>NUCLEOTIDE SEQUENCE</scope>
    <source>
        <tissue evidence="13">Salivary glands</tissue>
    </source>
</reference>
<dbReference type="InterPro" id="IPR037120">
    <property type="entry name" value="Haem_peroxidase_sf_animal"/>
</dbReference>
<name>U5ES00_9DIPT</name>
<evidence type="ECO:0000256" key="8">
    <source>
        <dbReference type="ARBA" id="ARBA00023004"/>
    </source>
</evidence>
<evidence type="ECO:0000256" key="6">
    <source>
        <dbReference type="ARBA" id="ARBA00022729"/>
    </source>
</evidence>
<dbReference type="PROSITE" id="PS50292">
    <property type="entry name" value="PEROXIDASE_3"/>
    <property type="match status" value="1"/>
</dbReference>
<keyword evidence="3" id="KW-0575">Peroxidase</keyword>
<keyword evidence="8 11" id="KW-0408">Iron</keyword>
<keyword evidence="4 11" id="KW-0349">Heme</keyword>
<dbReference type="PRINTS" id="PR00457">
    <property type="entry name" value="ANPEROXIDASE"/>
</dbReference>
<evidence type="ECO:0000256" key="11">
    <source>
        <dbReference type="PIRSR" id="PIRSR619791-2"/>
    </source>
</evidence>
<comment type="subcellular location">
    <subcellularLocation>
        <location evidence="1">Secreted</location>
    </subcellularLocation>
</comment>
<dbReference type="PANTHER" id="PTHR11475">
    <property type="entry name" value="OXIDASE/PEROXIDASE"/>
    <property type="match status" value="1"/>
</dbReference>
<feature type="signal peptide" evidence="12">
    <location>
        <begin position="1"/>
        <end position="22"/>
    </location>
</feature>
<feature type="chain" id="PRO_5004659636" evidence="12">
    <location>
        <begin position="23"/>
        <end position="784"/>
    </location>
</feature>
<dbReference type="FunFam" id="1.10.640.10:FF:000003">
    <property type="entry name" value="chorion peroxidase"/>
    <property type="match status" value="1"/>
</dbReference>
<dbReference type="GO" id="GO:0004601">
    <property type="term" value="F:peroxidase activity"/>
    <property type="evidence" value="ECO:0007669"/>
    <property type="project" value="UniProtKB-KW"/>
</dbReference>
<evidence type="ECO:0000313" key="13">
    <source>
        <dbReference type="EMBL" id="JAB57279.1"/>
    </source>
</evidence>
<organism evidence="13">
    <name type="scientific">Corethrella appendiculata</name>
    <dbReference type="NCBI Taxonomy" id="1370023"/>
    <lineage>
        <taxon>Eukaryota</taxon>
        <taxon>Metazoa</taxon>
        <taxon>Ecdysozoa</taxon>
        <taxon>Arthropoda</taxon>
        <taxon>Hexapoda</taxon>
        <taxon>Insecta</taxon>
        <taxon>Pterygota</taxon>
        <taxon>Neoptera</taxon>
        <taxon>Endopterygota</taxon>
        <taxon>Diptera</taxon>
        <taxon>Nematocera</taxon>
        <taxon>Culicoidea</taxon>
        <taxon>Chaoboridae</taxon>
        <taxon>Corethrella</taxon>
    </lineage>
</organism>
<evidence type="ECO:0000256" key="7">
    <source>
        <dbReference type="ARBA" id="ARBA00023002"/>
    </source>
</evidence>
<keyword evidence="2" id="KW-0964">Secreted</keyword>
<dbReference type="InterPro" id="IPR019791">
    <property type="entry name" value="Haem_peroxidase_animal"/>
</dbReference>
<evidence type="ECO:0000256" key="4">
    <source>
        <dbReference type="ARBA" id="ARBA00022617"/>
    </source>
</evidence>
<keyword evidence="6 12" id="KW-0732">Signal</keyword>
<dbReference type="GO" id="GO:0020037">
    <property type="term" value="F:heme binding"/>
    <property type="evidence" value="ECO:0007669"/>
    <property type="project" value="InterPro"/>
</dbReference>
<dbReference type="AlphaFoldDB" id="U5ES00"/>
<evidence type="ECO:0000256" key="9">
    <source>
        <dbReference type="ARBA" id="ARBA00023157"/>
    </source>
</evidence>
<keyword evidence="9" id="KW-1015">Disulfide bond</keyword>
<dbReference type="GO" id="GO:0006979">
    <property type="term" value="P:response to oxidative stress"/>
    <property type="evidence" value="ECO:0007669"/>
    <property type="project" value="InterPro"/>
</dbReference>
<keyword evidence="10" id="KW-0325">Glycoprotein</keyword>
<dbReference type="Pfam" id="PF03098">
    <property type="entry name" value="An_peroxidase"/>
    <property type="match status" value="1"/>
</dbReference>
<dbReference type="CDD" id="cd09823">
    <property type="entry name" value="peroxinectin_like"/>
    <property type="match status" value="1"/>
</dbReference>
<dbReference type="InterPro" id="IPR010255">
    <property type="entry name" value="Haem_peroxidase_sf"/>
</dbReference>
<dbReference type="EMBL" id="GANO01002592">
    <property type="protein sequence ID" value="JAB57279.1"/>
    <property type="molecule type" value="mRNA"/>
</dbReference>
<dbReference type="GO" id="GO:0022412">
    <property type="term" value="P:cellular process involved in reproduction in multicellular organism"/>
    <property type="evidence" value="ECO:0007669"/>
    <property type="project" value="UniProtKB-ARBA"/>
</dbReference>
<keyword evidence="5 11" id="KW-0479">Metal-binding</keyword>
<dbReference type="GO" id="GO:0046872">
    <property type="term" value="F:metal ion binding"/>
    <property type="evidence" value="ECO:0007669"/>
    <property type="project" value="UniProtKB-KW"/>
</dbReference>
<evidence type="ECO:0000256" key="10">
    <source>
        <dbReference type="ARBA" id="ARBA00023180"/>
    </source>
</evidence>